<reference evidence="3 4" key="1">
    <citation type="submission" date="2016-11" db="EMBL/GenBank/DDBJ databases">
        <title>The macronuclear genome of Stentor coeruleus: a giant cell with tiny introns.</title>
        <authorList>
            <person name="Slabodnick M."/>
            <person name="Ruby J.G."/>
            <person name="Reiff S.B."/>
            <person name="Swart E.C."/>
            <person name="Gosai S."/>
            <person name="Prabakaran S."/>
            <person name="Witkowska E."/>
            <person name="Larue G.E."/>
            <person name="Fisher S."/>
            <person name="Freeman R.M."/>
            <person name="Gunawardena J."/>
            <person name="Chu W."/>
            <person name="Stover N.A."/>
            <person name="Gregory B.D."/>
            <person name="Nowacki M."/>
            <person name="Derisi J."/>
            <person name="Roy S.W."/>
            <person name="Marshall W.F."/>
            <person name="Sood P."/>
        </authorList>
    </citation>
    <scope>NUCLEOTIDE SEQUENCE [LARGE SCALE GENOMIC DNA]</scope>
    <source>
        <strain evidence="3">WM001</strain>
    </source>
</reference>
<organism evidence="3 4">
    <name type="scientific">Stentor coeruleus</name>
    <dbReference type="NCBI Taxonomy" id="5963"/>
    <lineage>
        <taxon>Eukaryota</taxon>
        <taxon>Sar</taxon>
        <taxon>Alveolata</taxon>
        <taxon>Ciliophora</taxon>
        <taxon>Postciliodesmatophora</taxon>
        <taxon>Heterotrichea</taxon>
        <taxon>Heterotrichida</taxon>
        <taxon>Stentoridae</taxon>
        <taxon>Stentor</taxon>
    </lineage>
</organism>
<name>A0A1R2BYF9_9CILI</name>
<feature type="transmembrane region" description="Helical" evidence="2">
    <location>
        <begin position="343"/>
        <end position="364"/>
    </location>
</feature>
<evidence type="ECO:0000256" key="1">
    <source>
        <dbReference type="SAM" id="MobiDB-lite"/>
    </source>
</evidence>
<dbReference type="Proteomes" id="UP000187209">
    <property type="component" value="Unassembled WGS sequence"/>
</dbReference>
<feature type="transmembrane region" description="Helical" evidence="2">
    <location>
        <begin position="1204"/>
        <end position="1223"/>
    </location>
</feature>
<comment type="caution">
    <text evidence="3">The sequence shown here is derived from an EMBL/GenBank/DDBJ whole genome shotgun (WGS) entry which is preliminary data.</text>
</comment>
<feature type="transmembrane region" description="Helical" evidence="2">
    <location>
        <begin position="1336"/>
        <end position="1356"/>
    </location>
</feature>
<feature type="transmembrane region" description="Helical" evidence="2">
    <location>
        <begin position="146"/>
        <end position="167"/>
    </location>
</feature>
<feature type="transmembrane region" description="Helical" evidence="2">
    <location>
        <begin position="239"/>
        <end position="261"/>
    </location>
</feature>
<keyword evidence="2" id="KW-1133">Transmembrane helix</keyword>
<feature type="transmembrane region" description="Helical" evidence="2">
    <location>
        <begin position="499"/>
        <end position="524"/>
    </location>
</feature>
<gene>
    <name evidence="3" type="ORF">SteCoe_17650</name>
</gene>
<feature type="transmembrane region" description="Helical" evidence="2">
    <location>
        <begin position="544"/>
        <end position="563"/>
    </location>
</feature>
<dbReference type="OrthoDB" id="296968at2759"/>
<feature type="transmembrane region" description="Helical" evidence="2">
    <location>
        <begin position="1149"/>
        <end position="1168"/>
    </location>
</feature>
<feature type="transmembrane region" description="Helical" evidence="2">
    <location>
        <begin position="268"/>
        <end position="290"/>
    </location>
</feature>
<keyword evidence="2" id="KW-0812">Transmembrane</keyword>
<feature type="transmembrane region" description="Helical" evidence="2">
    <location>
        <begin position="440"/>
        <end position="460"/>
    </location>
</feature>
<feature type="region of interest" description="Disordered" evidence="1">
    <location>
        <begin position="938"/>
        <end position="959"/>
    </location>
</feature>
<proteinExistence type="predicted"/>
<accession>A0A1R2BYF9</accession>
<feature type="transmembrane region" description="Helical" evidence="2">
    <location>
        <begin position="212"/>
        <end position="233"/>
    </location>
</feature>
<feature type="transmembrane region" description="Helical" evidence="2">
    <location>
        <begin position="466"/>
        <end position="487"/>
    </location>
</feature>
<feature type="transmembrane region" description="Helical" evidence="2">
    <location>
        <begin position="1362"/>
        <end position="1382"/>
    </location>
</feature>
<protein>
    <submittedName>
        <fullName evidence="3">Uncharacterized protein</fullName>
    </submittedName>
</protein>
<feature type="transmembrane region" description="Helical" evidence="2">
    <location>
        <begin position="296"/>
        <end position="322"/>
    </location>
</feature>
<keyword evidence="2" id="KW-0472">Membrane</keyword>
<sequence length="1443" mass="164279">MFISYISISVACAFMLVSTTGLAVYRIIRRILLNKIGYYWGGAISISFLLICNTLFNLLVSVLMVDSGTLTNPKTIVNYISVLYLIFLCLIWFAIHSIIFARYPNEIQVLKKEILDLENPSLGVQTLLNKYPEMLKNSNPDFFSNYGHILASFSILFSTIGVEIGAITVFSSDKYPNSAVYISGFYIIAIPCFIFIGTLFSASVLNKNDKYCIGLLIFTAIPTIFIMWISFYFYLDNDFYYLGILIATILYWLSLTMIYNYNKRSYQYFSAICCLIAVIPLGLMWPLYSAGGMKTITFWIVCGALLFGGAFILALWLSQFVFRLSKELVLLIKEVRKFNGYDLAQYLYSMSFILGFCLLGFFTFKRLDYNNDWIGGFVPGCFTIFGFMIFGTVFIHRITLYVSEVGVEEASIRDIILTSVPPSTTLQVEYVRKKKKIQGIIGAFGIVITCAIAIPVLVTSSEDSSIAAGITVIVGLILAILILIVFIELKSVLRQFGEIVISYTLGCCWLFFLIPIVCLIPVSLSSSQSNNDIHSITSWSVGSILLIFMVGVSAGSITLNLLFRRLEYEKIAKYCCEQVRDRLTENGVRIKLVTLRSIYDNFRNSGAESVEKVLVNATVYNYHELDKDPDLRYSKEILTLKEISKLRSSKNIPVIDNQHQESKKGTTLIQFIKKLCATQDEIQSVHVSEDLKPEELIGIDMPETMIGNKILDINDTIEDRNWDQKFKENAERQHDFSNNIRNSLIIDEELDIPREELEKNLEEISEVNIKPQTLQELMSCKHLEILNSSEQIKNKWLRAVFSRFSNGFIEKSGTPWMNLSDLRHFIRLSGMKPYISYAASDILYVRLTRIYDPSTMTKTLVKLDFEQFSEVLLKQLGKLRYPHLSYEEAQNKIFSELIYPNLVSNLPYLYKYYPSEVSIHDSNNIDYIQLHGENQSNNHSFNKNYNDEKNKDDQGQFSDPRAEHSIYNMMSFDPNNINSPRPQFYIEGRTTKRFDEPKKFLCEKYVDGFSRCIGRCMKGILGCMGKGFGLCLYCLMPTSKSAEEVATKEKPKKEDEIFERRRSPSWEVICNLIVTTFSLADAEARKDSNEKHPEMQFNLSNIIGIFGHVTEIYSFSSVGFLKQVGWIYGSNFTRASTAVLADNDYWVETYWICFSCSMIFVFLVIPAIKYIKQGRLGLNSDFTVASFPSPQFFLSKFIALFGKTMYLTILSAMLSSFSCVYENNNWHLMRDSSIECFSNDHGVYFALAILSLLLYYPFATLLFPNIAFQDKALDIKFDTTYLVLESQGKVVIAAVAAFFAKEKYIWLQLIVSICVSGILFILNLRMKPCLIMSYNLWKTGGFFVPVWICSCGLLNYYSGQNILAMSLLVIGLGVILGVLLALQGKLYGFRCFSRLKHVGTLVSGKEVVDDPNDSGKKQDDQSRADINVTNQIIVNEISEAKAE</sequence>
<dbReference type="EMBL" id="MPUH01000365">
    <property type="protein sequence ID" value="OMJ81826.1"/>
    <property type="molecule type" value="Genomic_DNA"/>
</dbReference>
<feature type="transmembrane region" description="Helical" evidence="2">
    <location>
        <begin position="37"/>
        <end position="56"/>
    </location>
</feature>
<feature type="transmembrane region" description="Helical" evidence="2">
    <location>
        <begin position="76"/>
        <end position="101"/>
    </location>
</feature>
<feature type="transmembrane region" description="Helical" evidence="2">
    <location>
        <begin position="1305"/>
        <end position="1324"/>
    </location>
</feature>
<keyword evidence="4" id="KW-1185">Reference proteome</keyword>
<feature type="transmembrane region" description="Helical" evidence="2">
    <location>
        <begin position="376"/>
        <end position="395"/>
    </location>
</feature>
<feature type="transmembrane region" description="Helical" evidence="2">
    <location>
        <begin position="6"/>
        <end position="25"/>
    </location>
</feature>
<feature type="transmembrane region" description="Helical" evidence="2">
    <location>
        <begin position="1243"/>
        <end position="1268"/>
    </location>
</feature>
<evidence type="ECO:0000313" key="4">
    <source>
        <dbReference type="Proteomes" id="UP000187209"/>
    </source>
</evidence>
<evidence type="ECO:0000313" key="3">
    <source>
        <dbReference type="EMBL" id="OMJ81826.1"/>
    </source>
</evidence>
<feature type="compositionally biased region" description="Basic and acidic residues" evidence="1">
    <location>
        <begin position="945"/>
        <end position="959"/>
    </location>
</feature>
<feature type="transmembrane region" description="Helical" evidence="2">
    <location>
        <begin position="179"/>
        <end position="200"/>
    </location>
</feature>
<evidence type="ECO:0000256" key="2">
    <source>
        <dbReference type="SAM" id="Phobius"/>
    </source>
</evidence>